<protein>
    <recommendedName>
        <fullName evidence="4">Secreted protein</fullName>
    </recommendedName>
</protein>
<proteinExistence type="predicted"/>
<keyword evidence="1" id="KW-0732">Signal</keyword>
<keyword evidence="3" id="KW-1185">Reference proteome</keyword>
<feature type="signal peptide" evidence="1">
    <location>
        <begin position="1"/>
        <end position="27"/>
    </location>
</feature>
<dbReference type="AlphaFoldDB" id="A0A9P5MRB9"/>
<evidence type="ECO:0000256" key="1">
    <source>
        <dbReference type="SAM" id="SignalP"/>
    </source>
</evidence>
<reference evidence="2" key="1">
    <citation type="submission" date="2019-10" db="EMBL/GenBank/DDBJ databases">
        <authorList>
            <consortium name="DOE Joint Genome Institute"/>
            <person name="Kuo A."/>
            <person name="Miyauchi S."/>
            <person name="Kiss E."/>
            <person name="Drula E."/>
            <person name="Kohler A."/>
            <person name="Sanchez-Garcia M."/>
            <person name="Andreopoulos B."/>
            <person name="Barry K.W."/>
            <person name="Bonito G."/>
            <person name="Buee M."/>
            <person name="Carver A."/>
            <person name="Chen C."/>
            <person name="Cichocki N."/>
            <person name="Clum A."/>
            <person name="Culley D."/>
            <person name="Crous P.W."/>
            <person name="Fauchery L."/>
            <person name="Girlanda M."/>
            <person name="Hayes R."/>
            <person name="Keri Z."/>
            <person name="LaButti K."/>
            <person name="Lipzen A."/>
            <person name="Lombard V."/>
            <person name="Magnuson J."/>
            <person name="Maillard F."/>
            <person name="Morin E."/>
            <person name="Murat C."/>
            <person name="Nolan M."/>
            <person name="Ohm R."/>
            <person name="Pangilinan J."/>
            <person name="Pereira M."/>
            <person name="Perotto S."/>
            <person name="Peter M."/>
            <person name="Riley R."/>
            <person name="Sitrit Y."/>
            <person name="Stielow B."/>
            <person name="Szollosi G."/>
            <person name="Zifcakova L."/>
            <person name="Stursova M."/>
            <person name="Spatafora J.W."/>
            <person name="Tedersoo L."/>
            <person name="Vaario L.-M."/>
            <person name="Yamada A."/>
            <person name="Yan M."/>
            <person name="Wang P."/>
            <person name="Xu J."/>
            <person name="Bruns T."/>
            <person name="Baldrian P."/>
            <person name="Vilgalys R."/>
            <person name="Henrissat B."/>
            <person name="Grigoriev I.V."/>
            <person name="Hibbett D."/>
            <person name="Nagy L.G."/>
            <person name="Martin F.M."/>
        </authorList>
    </citation>
    <scope>NUCLEOTIDE SEQUENCE</scope>
    <source>
        <strain evidence="2">Prilba</strain>
    </source>
</reference>
<comment type="caution">
    <text evidence="2">The sequence shown here is derived from an EMBL/GenBank/DDBJ whole genome shotgun (WGS) entry which is preliminary data.</text>
</comment>
<reference evidence="2" key="2">
    <citation type="journal article" date="2020" name="Nat. Commun.">
        <title>Large-scale genome sequencing of mycorrhizal fungi provides insights into the early evolution of symbiotic traits.</title>
        <authorList>
            <person name="Miyauchi S."/>
            <person name="Kiss E."/>
            <person name="Kuo A."/>
            <person name="Drula E."/>
            <person name="Kohler A."/>
            <person name="Sanchez-Garcia M."/>
            <person name="Morin E."/>
            <person name="Andreopoulos B."/>
            <person name="Barry K.W."/>
            <person name="Bonito G."/>
            <person name="Buee M."/>
            <person name="Carver A."/>
            <person name="Chen C."/>
            <person name="Cichocki N."/>
            <person name="Clum A."/>
            <person name="Culley D."/>
            <person name="Crous P.W."/>
            <person name="Fauchery L."/>
            <person name="Girlanda M."/>
            <person name="Hayes R.D."/>
            <person name="Keri Z."/>
            <person name="LaButti K."/>
            <person name="Lipzen A."/>
            <person name="Lombard V."/>
            <person name="Magnuson J."/>
            <person name="Maillard F."/>
            <person name="Murat C."/>
            <person name="Nolan M."/>
            <person name="Ohm R.A."/>
            <person name="Pangilinan J."/>
            <person name="Pereira M.F."/>
            <person name="Perotto S."/>
            <person name="Peter M."/>
            <person name="Pfister S."/>
            <person name="Riley R."/>
            <person name="Sitrit Y."/>
            <person name="Stielow J.B."/>
            <person name="Szollosi G."/>
            <person name="Zifcakova L."/>
            <person name="Stursova M."/>
            <person name="Spatafora J.W."/>
            <person name="Tedersoo L."/>
            <person name="Vaario L.M."/>
            <person name="Yamada A."/>
            <person name="Yan M."/>
            <person name="Wang P."/>
            <person name="Xu J."/>
            <person name="Bruns T."/>
            <person name="Baldrian P."/>
            <person name="Vilgalys R."/>
            <person name="Dunand C."/>
            <person name="Henrissat B."/>
            <person name="Grigoriev I.V."/>
            <person name="Hibbett D."/>
            <person name="Nagy L.G."/>
            <person name="Martin F.M."/>
        </authorList>
    </citation>
    <scope>NUCLEOTIDE SEQUENCE</scope>
    <source>
        <strain evidence="2">Prilba</strain>
    </source>
</reference>
<gene>
    <name evidence="2" type="ORF">DFH94DRAFT_137059</name>
</gene>
<evidence type="ECO:0000313" key="3">
    <source>
        <dbReference type="Proteomes" id="UP000759537"/>
    </source>
</evidence>
<evidence type="ECO:0008006" key="4">
    <source>
        <dbReference type="Google" id="ProtNLM"/>
    </source>
</evidence>
<name>A0A9P5MRB9_9AGAM</name>
<evidence type="ECO:0000313" key="2">
    <source>
        <dbReference type="EMBL" id="KAF8473648.1"/>
    </source>
</evidence>
<accession>A0A9P5MRB9</accession>
<dbReference type="Proteomes" id="UP000759537">
    <property type="component" value="Unassembled WGS sequence"/>
</dbReference>
<feature type="chain" id="PRO_5040246021" description="Secreted protein" evidence="1">
    <location>
        <begin position="28"/>
        <end position="118"/>
    </location>
</feature>
<organism evidence="2 3">
    <name type="scientific">Russula ochroleuca</name>
    <dbReference type="NCBI Taxonomy" id="152965"/>
    <lineage>
        <taxon>Eukaryota</taxon>
        <taxon>Fungi</taxon>
        <taxon>Dikarya</taxon>
        <taxon>Basidiomycota</taxon>
        <taxon>Agaricomycotina</taxon>
        <taxon>Agaricomycetes</taxon>
        <taxon>Russulales</taxon>
        <taxon>Russulaceae</taxon>
        <taxon>Russula</taxon>
    </lineage>
</organism>
<dbReference type="EMBL" id="WHVB01000018">
    <property type="protein sequence ID" value="KAF8473648.1"/>
    <property type="molecule type" value="Genomic_DNA"/>
</dbReference>
<sequence>MSSHQITRHIFPALIVLAGWPTWPILQTSCDNRILIPDDVLPCVLLHIFRFESLDALSYRPDRLWRWSWWCRIVQVPVCRSPQVAMRHFCVTKHSRPENCLQSLDARRFPRRDYYQPS</sequence>